<comment type="caution">
    <text evidence="5">The sequence shown here is derived from an EMBL/GenBank/DDBJ whole genome shotgun (WGS) entry which is preliminary data.</text>
</comment>
<dbReference type="InterPro" id="IPR023214">
    <property type="entry name" value="HAD_sf"/>
</dbReference>
<name>A0A242NJC6_9GAMM</name>
<dbReference type="EMBL" id="NART01000013">
    <property type="protein sequence ID" value="OTQ10741.1"/>
    <property type="molecule type" value="Genomic_DNA"/>
</dbReference>
<dbReference type="GO" id="GO:0046872">
    <property type="term" value="F:metal ion binding"/>
    <property type="evidence" value="ECO:0007669"/>
    <property type="project" value="UniProtKB-KW"/>
</dbReference>
<keyword evidence="3" id="KW-0378">Hydrolase</keyword>
<dbReference type="NCBIfam" id="TIGR01488">
    <property type="entry name" value="HAD-SF-IB"/>
    <property type="match status" value="1"/>
</dbReference>
<keyword evidence="4" id="KW-0460">Magnesium</keyword>
<dbReference type="InterPro" id="IPR006384">
    <property type="entry name" value="HAD_hydro_PyrdxlP_Pase-like"/>
</dbReference>
<dbReference type="OrthoDB" id="9804940at2"/>
<evidence type="ECO:0000256" key="4">
    <source>
        <dbReference type="ARBA" id="ARBA00022842"/>
    </source>
</evidence>
<organism evidence="5 8">
    <name type="scientific">Gilliamella apicola</name>
    <dbReference type="NCBI Taxonomy" id="1196095"/>
    <lineage>
        <taxon>Bacteria</taxon>
        <taxon>Pseudomonadati</taxon>
        <taxon>Pseudomonadota</taxon>
        <taxon>Gammaproteobacteria</taxon>
        <taxon>Orbales</taxon>
        <taxon>Orbaceae</taxon>
        <taxon>Gilliamella</taxon>
    </lineage>
</organism>
<dbReference type="GO" id="GO:0016791">
    <property type="term" value="F:phosphatase activity"/>
    <property type="evidence" value="ECO:0007669"/>
    <property type="project" value="InterPro"/>
</dbReference>
<dbReference type="PANTHER" id="PTHR28181:SF2">
    <property type="entry name" value="PHOSPHORIC MONOESTER HYDROLASE"/>
    <property type="match status" value="1"/>
</dbReference>
<dbReference type="NCBIfam" id="TIGR01489">
    <property type="entry name" value="DKMTPPase-SF"/>
    <property type="match status" value="1"/>
</dbReference>
<protein>
    <recommendedName>
        <fullName evidence="9">Phosphatase</fullName>
    </recommendedName>
</protein>
<evidence type="ECO:0000313" key="7">
    <source>
        <dbReference type="Proteomes" id="UP000194800"/>
    </source>
</evidence>
<dbReference type="InterPro" id="IPR016965">
    <property type="entry name" value="Pase_PHOSPHO-typ"/>
</dbReference>
<dbReference type="SUPFAM" id="SSF56784">
    <property type="entry name" value="HAD-like"/>
    <property type="match status" value="1"/>
</dbReference>
<accession>A0A242NJC6</accession>
<proteinExistence type="predicted"/>
<evidence type="ECO:0008006" key="9">
    <source>
        <dbReference type="Google" id="ProtNLM"/>
    </source>
</evidence>
<comment type="cofactor">
    <cofactor evidence="1">
        <name>Mg(2+)</name>
        <dbReference type="ChEBI" id="CHEBI:18420"/>
    </cofactor>
</comment>
<keyword evidence="2" id="KW-0479">Metal-binding</keyword>
<dbReference type="Proteomes" id="UP000194977">
    <property type="component" value="Unassembled WGS sequence"/>
</dbReference>
<reference evidence="7 8" key="1">
    <citation type="submission" date="2017-03" db="EMBL/GenBank/DDBJ databases">
        <title>Comparative genomics of honeybee gut symbionts reveal geographically distinct and subgroup specific antibiotic resistance.</title>
        <authorList>
            <person name="Ludvigsen J."/>
            <person name="Porcellato D."/>
            <person name="Labee-Lund T.M."/>
            <person name="Amdam G.V."/>
            <person name="Rudi K."/>
        </authorList>
    </citation>
    <scope>NUCLEOTIDE SEQUENCE [LARGE SCALE GENOMIC DNA]</scope>
    <source>
        <strain evidence="5 8">A-7-12</strain>
        <strain evidence="6 7">A-9-12</strain>
    </source>
</reference>
<dbReference type="Gene3D" id="3.90.1470.20">
    <property type="match status" value="1"/>
</dbReference>
<sequence length="242" mass="27520">MNTFSSIAAHLFHPSYTQHQTPIVLCDFDGTISVKDVTDTLLSYFGQDGCDELEELWVNGKIGSQECMSKQIALMDASLEEVNQVLSKIEIDPMFKSFINYTQQNNIPVHVVSDGLDYAIQFVLKRHGIENLPIFANKLLHDNARSWRLEFPYANKDCIKQSGNCKCNHVKKQQYFPQILYVGDGTSDYCVSHNVDYVFAKDKLVNYCEKNKIMHCAINSFADVTKALKQAQHSLIPIMIVK</sequence>
<dbReference type="Pfam" id="PF06888">
    <property type="entry name" value="Put_Phosphatase"/>
    <property type="match status" value="1"/>
</dbReference>
<evidence type="ECO:0000313" key="6">
    <source>
        <dbReference type="EMBL" id="OTQ10741.1"/>
    </source>
</evidence>
<dbReference type="PANTHER" id="PTHR28181">
    <property type="entry name" value="UPF0655 PROTEIN YCR015C"/>
    <property type="match status" value="1"/>
</dbReference>
<evidence type="ECO:0000313" key="8">
    <source>
        <dbReference type="Proteomes" id="UP000194977"/>
    </source>
</evidence>
<dbReference type="Gene3D" id="3.40.50.1000">
    <property type="entry name" value="HAD superfamily/HAD-like"/>
    <property type="match status" value="1"/>
</dbReference>
<keyword evidence="7" id="KW-1185">Reference proteome</keyword>
<dbReference type="InterPro" id="IPR036412">
    <property type="entry name" value="HAD-like_sf"/>
</dbReference>
<dbReference type="Proteomes" id="UP000194800">
    <property type="component" value="Unassembled WGS sequence"/>
</dbReference>
<dbReference type="EMBL" id="NARP01000008">
    <property type="protein sequence ID" value="OTQ00491.1"/>
    <property type="molecule type" value="Genomic_DNA"/>
</dbReference>
<dbReference type="RefSeq" id="WP_086271859.1">
    <property type="nucleotide sequence ID" value="NZ_CP132380.1"/>
</dbReference>
<gene>
    <name evidence="6" type="ORF">B6C91_04650</name>
    <name evidence="5" type="ORF">B6D08_03960</name>
</gene>
<evidence type="ECO:0000313" key="5">
    <source>
        <dbReference type="EMBL" id="OTQ00491.1"/>
    </source>
</evidence>
<dbReference type="AlphaFoldDB" id="A0A242NJC6"/>
<dbReference type="InterPro" id="IPR050849">
    <property type="entry name" value="HAD-like_hydrolase_phosphatase"/>
</dbReference>
<evidence type="ECO:0000256" key="2">
    <source>
        <dbReference type="ARBA" id="ARBA00022723"/>
    </source>
</evidence>
<evidence type="ECO:0000256" key="1">
    <source>
        <dbReference type="ARBA" id="ARBA00001946"/>
    </source>
</evidence>
<evidence type="ECO:0000256" key="3">
    <source>
        <dbReference type="ARBA" id="ARBA00022801"/>
    </source>
</evidence>